<organism evidence="2 3">
    <name type="scientific">Tessaracoccus aquimaris</name>
    <dbReference type="NCBI Taxonomy" id="1332264"/>
    <lineage>
        <taxon>Bacteria</taxon>
        <taxon>Bacillati</taxon>
        <taxon>Actinomycetota</taxon>
        <taxon>Actinomycetes</taxon>
        <taxon>Propionibacteriales</taxon>
        <taxon>Propionibacteriaceae</taxon>
        <taxon>Tessaracoccus</taxon>
    </lineage>
</organism>
<gene>
    <name evidence="2" type="ORF">BW730_14985</name>
</gene>
<protein>
    <submittedName>
        <fullName evidence="2">Uncharacterized protein</fullName>
    </submittedName>
</protein>
<accession>A0A1Q2CR76</accession>
<dbReference type="STRING" id="1332264.BW730_14985"/>
<evidence type="ECO:0000313" key="2">
    <source>
        <dbReference type="EMBL" id="AQP48612.1"/>
    </source>
</evidence>
<name>A0A1Q2CR76_9ACTN</name>
<dbReference type="Proteomes" id="UP000188145">
    <property type="component" value="Chromosome"/>
</dbReference>
<evidence type="ECO:0000256" key="1">
    <source>
        <dbReference type="SAM" id="MobiDB-lite"/>
    </source>
</evidence>
<dbReference type="AlphaFoldDB" id="A0A1Q2CR76"/>
<sequence length="191" mass="18843">MPGQPTEEELRNRDSDGDGVSDWDEITGGRPGTQPGDGGATGDDPNAPDPDGIPDPYDTDPGDPTGTGGPDDPPGPEGPGGPGDPGDDGSGGGETGDDGGREVAVTPDALRTAAKKWFDLSSEAKAATASPTPTSFGLVPDLGLSELSGAGTGWSGGAGAEFTAIGERLMSAAASYTEAETTNAGIMREAL</sequence>
<keyword evidence="3" id="KW-1185">Reference proteome</keyword>
<reference evidence="3" key="1">
    <citation type="submission" date="2017-02" db="EMBL/GenBank/DDBJ databases">
        <title>Tessaracoccus aquaemaris sp. nov., isolated from the intestine of a Korean rockfish, Sebastes schlegelii, in a marine aquaculture pond.</title>
        <authorList>
            <person name="Tak E.J."/>
            <person name="Bae J.-W."/>
        </authorList>
    </citation>
    <scope>NUCLEOTIDE SEQUENCE [LARGE SCALE GENOMIC DNA]</scope>
    <source>
        <strain evidence="3">NSG39</strain>
    </source>
</reference>
<dbReference type="RefSeq" id="WP_077686954.1">
    <property type="nucleotide sequence ID" value="NZ_CP019606.1"/>
</dbReference>
<proteinExistence type="predicted"/>
<feature type="region of interest" description="Disordered" evidence="1">
    <location>
        <begin position="1"/>
        <end position="104"/>
    </location>
</feature>
<dbReference type="KEGG" id="tes:BW730_14985"/>
<feature type="compositionally biased region" description="Gly residues" evidence="1">
    <location>
        <begin position="29"/>
        <end position="41"/>
    </location>
</feature>
<feature type="compositionally biased region" description="Gly residues" evidence="1">
    <location>
        <begin position="80"/>
        <end position="94"/>
    </location>
</feature>
<dbReference type="EMBL" id="CP019606">
    <property type="protein sequence ID" value="AQP48612.1"/>
    <property type="molecule type" value="Genomic_DNA"/>
</dbReference>
<evidence type="ECO:0000313" key="3">
    <source>
        <dbReference type="Proteomes" id="UP000188145"/>
    </source>
</evidence>